<dbReference type="Gene3D" id="3.30.1150.10">
    <property type="match status" value="1"/>
</dbReference>
<organism evidence="1 2">
    <name type="scientific">Hymenobacter arizonensis</name>
    <name type="common">Siccationidurans arizonensis</name>
    <dbReference type="NCBI Taxonomy" id="1227077"/>
    <lineage>
        <taxon>Bacteria</taxon>
        <taxon>Pseudomonadati</taxon>
        <taxon>Bacteroidota</taxon>
        <taxon>Cytophagia</taxon>
        <taxon>Cytophagales</taxon>
        <taxon>Hymenobacteraceae</taxon>
        <taxon>Hymenobacter</taxon>
    </lineage>
</organism>
<evidence type="ECO:0000313" key="1">
    <source>
        <dbReference type="EMBL" id="SFQ56739.1"/>
    </source>
</evidence>
<keyword evidence="2" id="KW-1185">Reference proteome</keyword>
<dbReference type="STRING" id="1227077.SAMN04515668_2975"/>
<reference evidence="2" key="1">
    <citation type="submission" date="2016-10" db="EMBL/GenBank/DDBJ databases">
        <authorList>
            <person name="Varghese N."/>
            <person name="Submissions S."/>
        </authorList>
    </citation>
    <scope>NUCLEOTIDE SEQUENCE [LARGE SCALE GENOMIC DNA]</scope>
    <source>
        <strain evidence="2">OR362-8,ATCC BAA-1266,JCM 13504</strain>
    </source>
</reference>
<gene>
    <name evidence="1" type="ORF">SAMN04515668_2975</name>
</gene>
<evidence type="ECO:0000313" key="2">
    <source>
        <dbReference type="Proteomes" id="UP000199029"/>
    </source>
</evidence>
<protein>
    <recommendedName>
        <fullName evidence="3">TonB protein C-terminal</fullName>
    </recommendedName>
</protein>
<dbReference type="EMBL" id="FOXS01000004">
    <property type="protein sequence ID" value="SFQ56739.1"/>
    <property type="molecule type" value="Genomic_DNA"/>
</dbReference>
<accession>A0A1I5ZJT1</accession>
<dbReference type="AlphaFoldDB" id="A0A1I5ZJT1"/>
<name>A0A1I5ZJT1_HYMAR</name>
<evidence type="ECO:0008006" key="3">
    <source>
        <dbReference type="Google" id="ProtNLM"/>
    </source>
</evidence>
<dbReference type="Proteomes" id="UP000199029">
    <property type="component" value="Unassembled WGS sequence"/>
</dbReference>
<sequence length="137" mass="15605">MICVICLTTNCQAQTRCDSIYEVEDKFWAAYLDKGLRGLILFDRYPEIAFGKDRLINYTDDKERIGAVMYIVLIDSLGKPSCLRFAYTNNPLLVEEANQIAKKLTFTPASTGGKGVNSTMNIIVRFYAEPPKRRRTH</sequence>
<proteinExistence type="predicted"/>